<accession>A0A5B7CLU4</accession>
<proteinExistence type="predicted"/>
<name>A0A5B7CLU4_PORTR</name>
<comment type="caution">
    <text evidence="2">The sequence shown here is derived from an EMBL/GenBank/DDBJ whole genome shotgun (WGS) entry which is preliminary data.</text>
</comment>
<reference evidence="2 3" key="1">
    <citation type="submission" date="2019-05" db="EMBL/GenBank/DDBJ databases">
        <title>Another draft genome of Portunus trituberculatus and its Hox gene families provides insights of decapod evolution.</title>
        <authorList>
            <person name="Jeong J.-H."/>
            <person name="Song I."/>
            <person name="Kim S."/>
            <person name="Choi T."/>
            <person name="Kim D."/>
            <person name="Ryu S."/>
            <person name="Kim W."/>
        </authorList>
    </citation>
    <scope>NUCLEOTIDE SEQUENCE [LARGE SCALE GENOMIC DNA]</scope>
    <source>
        <tissue evidence="2">Muscle</tissue>
    </source>
</reference>
<feature type="compositionally biased region" description="Polar residues" evidence="1">
    <location>
        <begin position="60"/>
        <end position="74"/>
    </location>
</feature>
<dbReference type="AlphaFoldDB" id="A0A5B7CLU4"/>
<evidence type="ECO:0000256" key="1">
    <source>
        <dbReference type="SAM" id="MobiDB-lite"/>
    </source>
</evidence>
<feature type="region of interest" description="Disordered" evidence="1">
    <location>
        <begin position="12"/>
        <end position="34"/>
    </location>
</feature>
<sequence length="131" mass="14686">MNPIYTRTLLVSSSSSSFRPPPPLHDSHFHHPTPPLSYISHPSRLPLLRPRKMMNMQNQTRKVNAAKPQQTPTKDSQEVRNCLSQIQLKVKNKTRPQAKRDVLLLGAFPLGFLASVSVRGNILDGVTVNTI</sequence>
<keyword evidence="3" id="KW-1185">Reference proteome</keyword>
<gene>
    <name evidence="2" type="ORF">E2C01_002663</name>
</gene>
<protein>
    <submittedName>
        <fullName evidence="2">Uncharacterized protein</fullName>
    </submittedName>
</protein>
<evidence type="ECO:0000313" key="3">
    <source>
        <dbReference type="Proteomes" id="UP000324222"/>
    </source>
</evidence>
<evidence type="ECO:0000313" key="2">
    <source>
        <dbReference type="EMBL" id="MPC10038.1"/>
    </source>
</evidence>
<feature type="region of interest" description="Disordered" evidence="1">
    <location>
        <begin position="60"/>
        <end position="79"/>
    </location>
</feature>
<organism evidence="2 3">
    <name type="scientific">Portunus trituberculatus</name>
    <name type="common">Swimming crab</name>
    <name type="synonym">Neptunus trituberculatus</name>
    <dbReference type="NCBI Taxonomy" id="210409"/>
    <lineage>
        <taxon>Eukaryota</taxon>
        <taxon>Metazoa</taxon>
        <taxon>Ecdysozoa</taxon>
        <taxon>Arthropoda</taxon>
        <taxon>Crustacea</taxon>
        <taxon>Multicrustacea</taxon>
        <taxon>Malacostraca</taxon>
        <taxon>Eumalacostraca</taxon>
        <taxon>Eucarida</taxon>
        <taxon>Decapoda</taxon>
        <taxon>Pleocyemata</taxon>
        <taxon>Brachyura</taxon>
        <taxon>Eubrachyura</taxon>
        <taxon>Portunoidea</taxon>
        <taxon>Portunidae</taxon>
        <taxon>Portuninae</taxon>
        <taxon>Portunus</taxon>
    </lineage>
</organism>
<dbReference type="Proteomes" id="UP000324222">
    <property type="component" value="Unassembled WGS sequence"/>
</dbReference>
<dbReference type="EMBL" id="VSRR010000097">
    <property type="protein sequence ID" value="MPC10038.1"/>
    <property type="molecule type" value="Genomic_DNA"/>
</dbReference>